<feature type="region of interest" description="Disordered" evidence="4">
    <location>
        <begin position="1"/>
        <end position="100"/>
    </location>
</feature>
<protein>
    <submittedName>
        <fullName evidence="6">BTB/POZ domain-containing protein</fullName>
    </submittedName>
</protein>
<accession>A0A5A7Q5V9</accession>
<reference evidence="7" key="1">
    <citation type="journal article" date="2019" name="Curr. Biol.">
        <title>Genome Sequence of Striga asiatica Provides Insight into the Evolution of Plant Parasitism.</title>
        <authorList>
            <person name="Yoshida S."/>
            <person name="Kim S."/>
            <person name="Wafula E.K."/>
            <person name="Tanskanen J."/>
            <person name="Kim Y.M."/>
            <person name="Honaas L."/>
            <person name="Yang Z."/>
            <person name="Spallek T."/>
            <person name="Conn C.E."/>
            <person name="Ichihashi Y."/>
            <person name="Cheong K."/>
            <person name="Cui S."/>
            <person name="Der J.P."/>
            <person name="Gundlach H."/>
            <person name="Jiao Y."/>
            <person name="Hori C."/>
            <person name="Ishida J.K."/>
            <person name="Kasahara H."/>
            <person name="Kiba T."/>
            <person name="Kim M.S."/>
            <person name="Koo N."/>
            <person name="Laohavisit A."/>
            <person name="Lee Y.H."/>
            <person name="Lumba S."/>
            <person name="McCourt P."/>
            <person name="Mortimer J.C."/>
            <person name="Mutuku J.M."/>
            <person name="Nomura T."/>
            <person name="Sasaki-Sekimoto Y."/>
            <person name="Seto Y."/>
            <person name="Wang Y."/>
            <person name="Wakatake T."/>
            <person name="Sakakibara H."/>
            <person name="Demura T."/>
            <person name="Yamaguchi S."/>
            <person name="Yoneyama K."/>
            <person name="Manabe R.I."/>
            <person name="Nelson D.C."/>
            <person name="Schulman A.H."/>
            <person name="Timko M.P."/>
            <person name="dePamphilis C.W."/>
            <person name="Choi D."/>
            <person name="Shirasu K."/>
        </authorList>
    </citation>
    <scope>NUCLEOTIDE SEQUENCE [LARGE SCALE GENOMIC DNA]</scope>
    <source>
        <strain evidence="7">cv. UVA1</strain>
    </source>
</reference>
<dbReference type="InterPro" id="IPR038920">
    <property type="entry name" value="At3g05675-like"/>
</dbReference>
<keyword evidence="3" id="KW-0833">Ubl conjugation pathway</keyword>
<evidence type="ECO:0000256" key="2">
    <source>
        <dbReference type="ARBA" id="ARBA00004906"/>
    </source>
</evidence>
<dbReference type="Pfam" id="PF25553">
    <property type="entry name" value="BTB-POZ_ANK-like"/>
    <property type="match status" value="1"/>
</dbReference>
<evidence type="ECO:0000313" key="7">
    <source>
        <dbReference type="Proteomes" id="UP000325081"/>
    </source>
</evidence>
<evidence type="ECO:0000256" key="1">
    <source>
        <dbReference type="ARBA" id="ARBA00002668"/>
    </source>
</evidence>
<feature type="compositionally biased region" description="Polar residues" evidence="4">
    <location>
        <begin position="40"/>
        <end position="60"/>
    </location>
</feature>
<comment type="function">
    <text evidence="1">May act as a substrate-specific adapter of an E3 ubiquitin-protein ligase complex (CUL3-RBX1-BTB) which mediates the ubiquitination and subsequent proteasomal degradation of target proteins.</text>
</comment>
<dbReference type="UniPathway" id="UPA00143"/>
<comment type="pathway">
    <text evidence="2">Protein modification; protein ubiquitination.</text>
</comment>
<dbReference type="GO" id="GO:0016567">
    <property type="term" value="P:protein ubiquitination"/>
    <property type="evidence" value="ECO:0007669"/>
    <property type="project" value="UniProtKB-UniPathway"/>
</dbReference>
<dbReference type="EMBL" id="BKCP01005949">
    <property type="protein sequence ID" value="GER40635.1"/>
    <property type="molecule type" value="Genomic_DNA"/>
</dbReference>
<dbReference type="Proteomes" id="UP000325081">
    <property type="component" value="Unassembled WGS sequence"/>
</dbReference>
<dbReference type="OrthoDB" id="671361at2759"/>
<gene>
    <name evidence="6" type="ORF">STAS_17318</name>
</gene>
<dbReference type="PANTHER" id="PTHR31060:SF33">
    <property type="entry name" value="OS04G0278000 PROTEIN"/>
    <property type="match status" value="1"/>
</dbReference>
<dbReference type="InterPro" id="IPR058039">
    <property type="entry name" value="At3g05675-like_ankyrin"/>
</dbReference>
<evidence type="ECO:0000313" key="6">
    <source>
        <dbReference type="EMBL" id="GER40635.1"/>
    </source>
</evidence>
<feature type="domain" description="At3g05675-like ankyrin-like" evidence="5">
    <location>
        <begin position="245"/>
        <end position="383"/>
    </location>
</feature>
<proteinExistence type="predicted"/>
<evidence type="ECO:0000256" key="4">
    <source>
        <dbReference type="SAM" id="MobiDB-lite"/>
    </source>
</evidence>
<organism evidence="6 7">
    <name type="scientific">Striga asiatica</name>
    <name type="common">Asiatic witchweed</name>
    <name type="synonym">Buchnera asiatica</name>
    <dbReference type="NCBI Taxonomy" id="4170"/>
    <lineage>
        <taxon>Eukaryota</taxon>
        <taxon>Viridiplantae</taxon>
        <taxon>Streptophyta</taxon>
        <taxon>Embryophyta</taxon>
        <taxon>Tracheophyta</taxon>
        <taxon>Spermatophyta</taxon>
        <taxon>Magnoliopsida</taxon>
        <taxon>eudicotyledons</taxon>
        <taxon>Gunneridae</taxon>
        <taxon>Pentapetalae</taxon>
        <taxon>asterids</taxon>
        <taxon>lamiids</taxon>
        <taxon>Lamiales</taxon>
        <taxon>Orobanchaceae</taxon>
        <taxon>Buchnereae</taxon>
        <taxon>Striga</taxon>
    </lineage>
</organism>
<comment type="caution">
    <text evidence="6">The sequence shown here is derived from an EMBL/GenBank/DDBJ whole genome shotgun (WGS) entry which is preliminary data.</text>
</comment>
<dbReference type="PANTHER" id="PTHR31060">
    <property type="entry name" value="OSJNBA0011J08.25 PROTEIN-RELATED"/>
    <property type="match status" value="1"/>
</dbReference>
<evidence type="ECO:0000256" key="3">
    <source>
        <dbReference type="ARBA" id="ARBA00022786"/>
    </source>
</evidence>
<sequence length="420" mass="47311">MHDSKHLKYRHHHRHCDPPQQPRRHGSTSLSPDNPALPNSHASSSYNKKAEITSSFSSAPIQKPTPLARRILFPGRVSPISDRPMTTQSRKQALPKSPLSPATIDSEITAAGGSFGVFYARLSLKGKNGESLVLKLASEVLTANSLVFPNLVADYCKNVSRLCMIQVSDVENLDVFRETIELMFEEDISKQLLKIGVFRAIDILEVSAGIKFYRCVSLCLNCIEAVPWTEEEEKKLRDLFDLIPHVKKDDVLAASQSCIGLLEEALCVDTCQKDVNRKKDDTPLLERISTQVDNLNWLLEILLERQLAEDFVGLWADQEKLLELHRKASPMVRYEVSRVSAIIFIAMSCRSLHYRLDVRLGFVQKWFEPMLCDFGWLRRCKKAWTCGLGGGHGPGRAYFAIEGAVRAISGMVQSFLKAWE</sequence>
<evidence type="ECO:0000259" key="5">
    <source>
        <dbReference type="Pfam" id="PF25553"/>
    </source>
</evidence>
<dbReference type="AlphaFoldDB" id="A0A5A7Q5V9"/>
<keyword evidence="7" id="KW-1185">Reference proteome</keyword>
<name>A0A5A7Q5V9_STRAF</name>